<evidence type="ECO:0000256" key="1">
    <source>
        <dbReference type="SAM" id="MobiDB-lite"/>
    </source>
</evidence>
<name>A0ABX2FE88_9PSEU</name>
<dbReference type="EMBL" id="JAAATY010000030">
    <property type="protein sequence ID" value="NRN69699.1"/>
    <property type="molecule type" value="Genomic_DNA"/>
</dbReference>
<comment type="caution">
    <text evidence="2">The sequence shown here is derived from an EMBL/GenBank/DDBJ whole genome shotgun (WGS) entry which is preliminary data.</text>
</comment>
<reference evidence="2 3" key="1">
    <citation type="submission" date="2020-01" db="EMBL/GenBank/DDBJ databases">
        <title>Kibdelosporangium persica a novel Actinomycetes from a hot desert in Iran.</title>
        <authorList>
            <person name="Safaei N."/>
            <person name="Zaburannyi N."/>
            <person name="Mueller R."/>
            <person name="Wink J."/>
        </authorList>
    </citation>
    <scope>NUCLEOTIDE SEQUENCE [LARGE SCALE GENOMIC DNA]</scope>
    <source>
        <strain evidence="2 3">4NS15</strain>
    </source>
</reference>
<feature type="region of interest" description="Disordered" evidence="1">
    <location>
        <begin position="87"/>
        <end position="107"/>
    </location>
</feature>
<evidence type="ECO:0008006" key="4">
    <source>
        <dbReference type="Google" id="ProtNLM"/>
    </source>
</evidence>
<keyword evidence="3" id="KW-1185">Reference proteome</keyword>
<organism evidence="2 3">
    <name type="scientific">Kibdelosporangium persicum</name>
    <dbReference type="NCBI Taxonomy" id="2698649"/>
    <lineage>
        <taxon>Bacteria</taxon>
        <taxon>Bacillati</taxon>
        <taxon>Actinomycetota</taxon>
        <taxon>Actinomycetes</taxon>
        <taxon>Pseudonocardiales</taxon>
        <taxon>Pseudonocardiaceae</taxon>
        <taxon>Kibdelosporangium</taxon>
    </lineage>
</organism>
<dbReference type="SUPFAM" id="SSF140453">
    <property type="entry name" value="EsxAB dimer-like"/>
    <property type="match status" value="1"/>
</dbReference>
<dbReference type="InterPro" id="IPR036689">
    <property type="entry name" value="ESAT-6-like_sf"/>
</dbReference>
<accession>A0ABX2FE88</accession>
<evidence type="ECO:0000313" key="2">
    <source>
        <dbReference type="EMBL" id="NRN69699.1"/>
    </source>
</evidence>
<dbReference type="Proteomes" id="UP000763557">
    <property type="component" value="Unassembled WGS sequence"/>
</dbReference>
<sequence length="107" mass="11070">MAMSGEMLINPDGVRGGAARLDGVGANFTEDAAALKSKLQAEGQPWGDDESGQNFAKDYVPAADAVSKAVGDVAAALIQIAKNLKTQADAQQQTDKSSAQTFDNTQV</sequence>
<proteinExistence type="predicted"/>
<evidence type="ECO:0000313" key="3">
    <source>
        <dbReference type="Proteomes" id="UP000763557"/>
    </source>
</evidence>
<dbReference type="Gene3D" id="1.10.287.1060">
    <property type="entry name" value="ESAT-6-like"/>
    <property type="match status" value="1"/>
</dbReference>
<protein>
    <recommendedName>
        <fullName evidence="4">WXG100 family type VII secretion target</fullName>
    </recommendedName>
</protein>
<gene>
    <name evidence="2" type="ORF">GC106_69560</name>
</gene>